<keyword evidence="3" id="KW-0862">Zinc</keyword>
<organism evidence="5 6">
    <name type="scientific">Roridomyces roridus</name>
    <dbReference type="NCBI Taxonomy" id="1738132"/>
    <lineage>
        <taxon>Eukaryota</taxon>
        <taxon>Fungi</taxon>
        <taxon>Dikarya</taxon>
        <taxon>Basidiomycota</taxon>
        <taxon>Agaricomycotina</taxon>
        <taxon>Agaricomycetes</taxon>
        <taxon>Agaricomycetidae</taxon>
        <taxon>Agaricales</taxon>
        <taxon>Marasmiineae</taxon>
        <taxon>Mycenaceae</taxon>
        <taxon>Roridomyces</taxon>
    </lineage>
</organism>
<comment type="caution">
    <text evidence="5">The sequence shown here is derived from an EMBL/GenBank/DDBJ whole genome shotgun (WGS) entry which is preliminary data.</text>
</comment>
<protein>
    <recommendedName>
        <fullName evidence="4">MYND-type domain-containing protein</fullName>
    </recommendedName>
</protein>
<dbReference type="Gene3D" id="6.10.140.2220">
    <property type="match status" value="1"/>
</dbReference>
<evidence type="ECO:0000313" key="6">
    <source>
        <dbReference type="Proteomes" id="UP001221142"/>
    </source>
</evidence>
<evidence type="ECO:0000313" key="5">
    <source>
        <dbReference type="EMBL" id="KAJ7618002.1"/>
    </source>
</evidence>
<keyword evidence="1" id="KW-0479">Metal-binding</keyword>
<keyword evidence="6" id="KW-1185">Reference proteome</keyword>
<gene>
    <name evidence="5" type="ORF">FB45DRAFT_1063527</name>
</gene>
<dbReference type="SUPFAM" id="SSF144232">
    <property type="entry name" value="HIT/MYND zinc finger-like"/>
    <property type="match status" value="1"/>
</dbReference>
<feature type="domain" description="MYND-type" evidence="4">
    <location>
        <begin position="293"/>
        <end position="337"/>
    </location>
</feature>
<dbReference type="AlphaFoldDB" id="A0AAD7FDU2"/>
<dbReference type="InterPro" id="IPR002893">
    <property type="entry name" value="Znf_MYND"/>
</dbReference>
<evidence type="ECO:0000256" key="1">
    <source>
        <dbReference type="ARBA" id="ARBA00022723"/>
    </source>
</evidence>
<evidence type="ECO:0000256" key="3">
    <source>
        <dbReference type="ARBA" id="ARBA00022833"/>
    </source>
</evidence>
<dbReference type="Pfam" id="PF01753">
    <property type="entry name" value="zf-MYND"/>
    <property type="match status" value="1"/>
</dbReference>
<name>A0AAD7FDU2_9AGAR</name>
<proteinExistence type="predicted"/>
<sequence length="650" mass="72979">MSVIYGRFILIPQPGEALADPEKWNSDWEAVFQEHPEVVTPEYHFECELCDNKKSTYSLNKTLDRYSTNLLGSCSPTTSRPAGCRPAAQSDSTQFFAHDLEARWLSASRAIRRKHLLGALAAICSRAGNLNATRGHCVTELDLPRLSSDGQSFLDLLRSALLDDSSVIPNKPRYIAHPEWDAFSAKQEARTDRTDEEKVAWAEVYMLRTKLICHVLHYTLCTFFDLAPLELRLERKEKKAWKRDDPLQHVYDALQTRKFGPEIAQERKKLQAADHKDRNTGLRNACSYPGCTNLSPADGSSKFKHCPRCYEGTQRRVLYCSPICQKADWKLRHKAVCGKALSFEDVATVPDIPLDERLRSRVASIESDPEPVSDAINTIPMPAAHQAVTDAVKWDHAWEILFRGPPFVSTLFCFVDMVNRNESHGLEATLSSYPYLLSNTCFAQYQLTLDAHACFKKGFEARWRAASPGDRYPHVLGALAAVCSKSQNLNMGRAYCGSELRVEPLCEQREIFIELLRSAMLDAVPSQPKYIPSESWDGIVYGDGDEEEGDLVEVTLAGPMLIRTKVVCYVLNFILRSFCGMETPILTASKVEDVLDRELQGESPVTVESIKERTIERRASCSYLKCLKLAPASTGASSPFQRCGRCSSQN</sequence>
<evidence type="ECO:0000256" key="2">
    <source>
        <dbReference type="ARBA" id="ARBA00022771"/>
    </source>
</evidence>
<reference evidence="5" key="1">
    <citation type="submission" date="2023-03" db="EMBL/GenBank/DDBJ databases">
        <title>Massive genome expansion in bonnet fungi (Mycena s.s.) driven by repeated elements and novel gene families across ecological guilds.</title>
        <authorList>
            <consortium name="Lawrence Berkeley National Laboratory"/>
            <person name="Harder C.B."/>
            <person name="Miyauchi S."/>
            <person name="Viragh M."/>
            <person name="Kuo A."/>
            <person name="Thoen E."/>
            <person name="Andreopoulos B."/>
            <person name="Lu D."/>
            <person name="Skrede I."/>
            <person name="Drula E."/>
            <person name="Henrissat B."/>
            <person name="Morin E."/>
            <person name="Kohler A."/>
            <person name="Barry K."/>
            <person name="LaButti K."/>
            <person name="Morin E."/>
            <person name="Salamov A."/>
            <person name="Lipzen A."/>
            <person name="Mereny Z."/>
            <person name="Hegedus B."/>
            <person name="Baldrian P."/>
            <person name="Stursova M."/>
            <person name="Weitz H."/>
            <person name="Taylor A."/>
            <person name="Grigoriev I.V."/>
            <person name="Nagy L.G."/>
            <person name="Martin F."/>
            <person name="Kauserud H."/>
        </authorList>
    </citation>
    <scope>NUCLEOTIDE SEQUENCE</scope>
    <source>
        <strain evidence="5">9284</strain>
    </source>
</reference>
<evidence type="ECO:0000259" key="4">
    <source>
        <dbReference type="Pfam" id="PF01753"/>
    </source>
</evidence>
<keyword evidence="2" id="KW-0863">Zinc-finger</keyword>
<accession>A0AAD7FDU2</accession>
<dbReference type="EMBL" id="JARKIF010000020">
    <property type="protein sequence ID" value="KAJ7618002.1"/>
    <property type="molecule type" value="Genomic_DNA"/>
</dbReference>
<dbReference type="GO" id="GO:0008270">
    <property type="term" value="F:zinc ion binding"/>
    <property type="evidence" value="ECO:0007669"/>
    <property type="project" value="UniProtKB-KW"/>
</dbReference>
<dbReference type="Proteomes" id="UP001221142">
    <property type="component" value="Unassembled WGS sequence"/>
</dbReference>